<dbReference type="AlphaFoldDB" id="A0A815JCH2"/>
<reference evidence="1" key="1">
    <citation type="submission" date="2021-02" db="EMBL/GenBank/DDBJ databases">
        <authorList>
            <person name="Nowell W R."/>
        </authorList>
    </citation>
    <scope>NUCLEOTIDE SEQUENCE</scope>
</reference>
<protein>
    <submittedName>
        <fullName evidence="1">Uncharacterized protein</fullName>
    </submittedName>
</protein>
<gene>
    <name evidence="1" type="ORF">SEV965_LOCUS30094</name>
    <name evidence="2" type="ORF">ZHD862_LOCUS34056</name>
</gene>
<dbReference type="Proteomes" id="UP000663864">
    <property type="component" value="Unassembled WGS sequence"/>
</dbReference>
<comment type="caution">
    <text evidence="1">The sequence shown here is derived from an EMBL/GenBank/DDBJ whole genome shotgun (WGS) entry which is preliminary data.</text>
</comment>
<dbReference type="EMBL" id="CAJNOT010004254">
    <property type="protein sequence ID" value="CAF1423591.1"/>
    <property type="molecule type" value="Genomic_DNA"/>
</dbReference>
<evidence type="ECO:0000313" key="3">
    <source>
        <dbReference type="Proteomes" id="UP000663889"/>
    </source>
</evidence>
<accession>A0A815JCH2</accession>
<name>A0A815JCH2_9BILA</name>
<evidence type="ECO:0000313" key="2">
    <source>
        <dbReference type="EMBL" id="CAF1423591.1"/>
    </source>
</evidence>
<feature type="non-terminal residue" evidence="1">
    <location>
        <position position="53"/>
    </location>
</feature>
<proteinExistence type="predicted"/>
<sequence length="53" mass="6261">MYTQLLKEALLQAEDDDTKPIKDLADYCRSHNNIPKSDIEKFQAEYHNHSPVW</sequence>
<evidence type="ECO:0000313" key="1">
    <source>
        <dbReference type="EMBL" id="CAF1374901.1"/>
    </source>
</evidence>
<dbReference type="EMBL" id="CAJNOU010003173">
    <property type="protein sequence ID" value="CAF1374901.1"/>
    <property type="molecule type" value="Genomic_DNA"/>
</dbReference>
<organism evidence="1 3">
    <name type="scientific">Rotaria sordida</name>
    <dbReference type="NCBI Taxonomy" id="392033"/>
    <lineage>
        <taxon>Eukaryota</taxon>
        <taxon>Metazoa</taxon>
        <taxon>Spiralia</taxon>
        <taxon>Gnathifera</taxon>
        <taxon>Rotifera</taxon>
        <taxon>Eurotatoria</taxon>
        <taxon>Bdelloidea</taxon>
        <taxon>Philodinida</taxon>
        <taxon>Philodinidae</taxon>
        <taxon>Rotaria</taxon>
    </lineage>
</organism>
<dbReference type="Proteomes" id="UP000663889">
    <property type="component" value="Unassembled WGS sequence"/>
</dbReference>